<name>A0A813FUF7_POLGL</name>
<dbReference type="AlphaFoldDB" id="A0A813FUF7"/>
<keyword evidence="3" id="KW-0460">Magnesium</keyword>
<keyword evidence="2" id="KW-0479">Metal-binding</keyword>
<keyword evidence="5" id="KW-1133">Transmembrane helix</keyword>
<evidence type="ECO:0000256" key="5">
    <source>
        <dbReference type="SAM" id="Phobius"/>
    </source>
</evidence>
<evidence type="ECO:0000259" key="6">
    <source>
        <dbReference type="Pfam" id="PF03828"/>
    </source>
</evidence>
<feature type="region of interest" description="Disordered" evidence="4">
    <location>
        <begin position="61"/>
        <end position="94"/>
    </location>
</feature>
<dbReference type="EMBL" id="CAJNNV010026078">
    <property type="protein sequence ID" value="CAE8617173.1"/>
    <property type="molecule type" value="Genomic_DNA"/>
</dbReference>
<dbReference type="Gene3D" id="1.10.1410.10">
    <property type="match status" value="1"/>
</dbReference>
<dbReference type="PANTHER" id="PTHR12271:SF40">
    <property type="entry name" value="POLY(A) RNA POLYMERASE GLD2"/>
    <property type="match status" value="1"/>
</dbReference>
<dbReference type="OrthoDB" id="407432at2759"/>
<evidence type="ECO:0000256" key="1">
    <source>
        <dbReference type="ARBA" id="ARBA00022679"/>
    </source>
</evidence>
<keyword evidence="1" id="KW-0808">Transferase</keyword>
<dbReference type="Pfam" id="PF03828">
    <property type="entry name" value="PAP_assoc"/>
    <property type="match status" value="1"/>
</dbReference>
<organism evidence="7 8">
    <name type="scientific">Polarella glacialis</name>
    <name type="common">Dinoflagellate</name>
    <dbReference type="NCBI Taxonomy" id="89957"/>
    <lineage>
        <taxon>Eukaryota</taxon>
        <taxon>Sar</taxon>
        <taxon>Alveolata</taxon>
        <taxon>Dinophyceae</taxon>
        <taxon>Suessiales</taxon>
        <taxon>Suessiaceae</taxon>
        <taxon>Polarella</taxon>
    </lineage>
</organism>
<dbReference type="GO" id="GO:0016779">
    <property type="term" value="F:nucleotidyltransferase activity"/>
    <property type="evidence" value="ECO:0007669"/>
    <property type="project" value="TreeGrafter"/>
</dbReference>
<comment type="caution">
    <text evidence="7">The sequence shown here is derived from an EMBL/GenBank/DDBJ whole genome shotgun (WGS) entry which is preliminary data.</text>
</comment>
<feature type="region of interest" description="Disordered" evidence="4">
    <location>
        <begin position="122"/>
        <end position="153"/>
    </location>
</feature>
<protein>
    <recommendedName>
        <fullName evidence="6">PAP-associated domain-containing protein</fullName>
    </recommendedName>
</protein>
<evidence type="ECO:0000313" key="7">
    <source>
        <dbReference type="EMBL" id="CAE8617173.1"/>
    </source>
</evidence>
<dbReference type="SUPFAM" id="SSF81631">
    <property type="entry name" value="PAP/OAS1 substrate-binding domain"/>
    <property type="match status" value="1"/>
</dbReference>
<proteinExistence type="predicted"/>
<evidence type="ECO:0000256" key="3">
    <source>
        <dbReference type="ARBA" id="ARBA00022842"/>
    </source>
</evidence>
<accession>A0A813FUF7</accession>
<feature type="domain" description="PAP-associated" evidence="6">
    <location>
        <begin position="394"/>
        <end position="455"/>
    </location>
</feature>
<dbReference type="GO" id="GO:0031123">
    <property type="term" value="P:RNA 3'-end processing"/>
    <property type="evidence" value="ECO:0007669"/>
    <property type="project" value="TreeGrafter"/>
</dbReference>
<gene>
    <name evidence="7" type="ORF">PGLA1383_LOCUS34837</name>
</gene>
<dbReference type="InterPro" id="IPR002058">
    <property type="entry name" value="PAP_assoc"/>
</dbReference>
<sequence>MSFIMQTMNIDSLRKADGRTATLVVAATLCAVLPLEIHHLLAGLVGALGYMLFQALQPKVQRRSKLSPEPTGRTPQLIDQKPADQHLPEQRTPPWRASSLAAAGQRRAAALAEDQRWSTLRSGNRVNAVAPSQVSSTTSPSKREVRKPSAVPVHAPTFQASGWEAEVSELLQRISPTKESNAAVEAIVQSVRRSLLSALPEAEVAGFACGNPLSGTAFGVAVPEADIVLTVKAMPGRSGKSTDMGKLQKALIRTCTDKLVGSGAFKFRRSAFRGSEPKVTLIAPAGAGQSIPINLSVNAASPFQCAALFEACGRLDSRAKDVILLVRRWAKDRGVSHAAKGHLSPYTWTLLAIYYLQAGLATEDGPLLPPLASFVKSSQLPMASSAKSGSKTAAELFKGFLDFYTHHFDWRNEAVSVRLGQRSPPAPSLPVHVLLHSDGKTTQVGPSIEDPFEASENLGECMNWLAFGRLREELTRGHELCSSGDSLALLLEPWSPPEHQQDGQGQQE</sequence>
<evidence type="ECO:0000313" key="8">
    <source>
        <dbReference type="Proteomes" id="UP000654075"/>
    </source>
</evidence>
<dbReference type="Proteomes" id="UP000654075">
    <property type="component" value="Unassembled WGS sequence"/>
</dbReference>
<reference evidence="7" key="1">
    <citation type="submission" date="2021-02" db="EMBL/GenBank/DDBJ databases">
        <authorList>
            <person name="Dougan E. K."/>
            <person name="Rhodes N."/>
            <person name="Thang M."/>
            <person name="Chan C."/>
        </authorList>
    </citation>
    <scope>NUCLEOTIDE SEQUENCE</scope>
</reference>
<keyword evidence="5" id="KW-0472">Membrane</keyword>
<keyword evidence="8" id="KW-1185">Reference proteome</keyword>
<dbReference type="GO" id="GO:0046872">
    <property type="term" value="F:metal ion binding"/>
    <property type="evidence" value="ECO:0007669"/>
    <property type="project" value="UniProtKB-KW"/>
</dbReference>
<evidence type="ECO:0000256" key="2">
    <source>
        <dbReference type="ARBA" id="ARBA00022723"/>
    </source>
</evidence>
<feature type="transmembrane region" description="Helical" evidence="5">
    <location>
        <begin position="21"/>
        <end position="53"/>
    </location>
</feature>
<evidence type="ECO:0000256" key="4">
    <source>
        <dbReference type="SAM" id="MobiDB-lite"/>
    </source>
</evidence>
<keyword evidence="5" id="KW-0812">Transmembrane</keyword>
<feature type="compositionally biased region" description="Polar residues" evidence="4">
    <location>
        <begin position="122"/>
        <end position="140"/>
    </location>
</feature>
<dbReference type="PANTHER" id="PTHR12271">
    <property type="entry name" value="POLY A POLYMERASE CID PAP -RELATED"/>
    <property type="match status" value="1"/>
</dbReference>